<keyword evidence="4" id="KW-1185">Reference proteome</keyword>
<dbReference type="PANTHER" id="PTHR42928:SF3">
    <property type="entry name" value="UPF0065 PROTEIN YFLP"/>
    <property type="match status" value="1"/>
</dbReference>
<protein>
    <recommendedName>
        <fullName evidence="5">Tripartite tricarboxylate transporter substrate binding protein</fullName>
    </recommendedName>
</protein>
<evidence type="ECO:0000313" key="3">
    <source>
        <dbReference type="EMBL" id="QJW84787.1"/>
    </source>
</evidence>
<dbReference type="InterPro" id="IPR042100">
    <property type="entry name" value="Bug_dom1"/>
</dbReference>
<comment type="similarity">
    <text evidence="1">Belongs to the UPF0065 (bug) family.</text>
</comment>
<accession>A0ABX6P526</accession>
<dbReference type="EMBL" id="CP053418">
    <property type="protein sequence ID" value="QJW84787.1"/>
    <property type="molecule type" value="Genomic_DNA"/>
</dbReference>
<reference evidence="3 4" key="1">
    <citation type="submission" date="2020-05" db="EMBL/GenBank/DDBJ databases">
        <title>Ramlibacter rhizophilus sp. nov., isolated from rhizosphere soil of national flower Mugunghwa from South Korea.</title>
        <authorList>
            <person name="Zheng-Fei Y."/>
            <person name="Huan T."/>
        </authorList>
    </citation>
    <scope>NUCLEOTIDE SEQUENCE [LARGE SCALE GENOMIC DNA]</scope>
    <source>
        <strain evidence="3 4">H242</strain>
    </source>
</reference>
<evidence type="ECO:0000313" key="4">
    <source>
        <dbReference type="Proteomes" id="UP000500826"/>
    </source>
</evidence>
<dbReference type="InterPro" id="IPR005064">
    <property type="entry name" value="BUG"/>
</dbReference>
<organism evidence="3 4">
    <name type="scientific">Ramlibacter terrae</name>
    <dbReference type="NCBI Taxonomy" id="2732511"/>
    <lineage>
        <taxon>Bacteria</taxon>
        <taxon>Pseudomonadati</taxon>
        <taxon>Pseudomonadota</taxon>
        <taxon>Betaproteobacteria</taxon>
        <taxon>Burkholderiales</taxon>
        <taxon>Comamonadaceae</taxon>
        <taxon>Ramlibacter</taxon>
    </lineage>
</organism>
<reference evidence="3 4" key="2">
    <citation type="submission" date="2020-05" db="EMBL/GenBank/DDBJ databases">
        <authorList>
            <person name="Khan S.A."/>
            <person name="Jeon C.O."/>
            <person name="Chun B.H."/>
        </authorList>
    </citation>
    <scope>NUCLEOTIDE SEQUENCE [LARGE SCALE GENOMIC DNA]</scope>
    <source>
        <strain evidence="3 4">H242</strain>
    </source>
</reference>
<proteinExistence type="inferred from homology"/>
<evidence type="ECO:0008006" key="5">
    <source>
        <dbReference type="Google" id="ProtNLM"/>
    </source>
</evidence>
<evidence type="ECO:0000256" key="1">
    <source>
        <dbReference type="ARBA" id="ARBA00006987"/>
    </source>
</evidence>
<sequence length="61" mass="6329">MKILKTTVAAAACAMLPLAAVAQAAFPSRPVTIIVPNAPGGAIDILARLLERNLSETRSSR</sequence>
<feature type="signal peptide" evidence="2">
    <location>
        <begin position="1"/>
        <end position="24"/>
    </location>
</feature>
<name>A0ABX6P526_9BURK</name>
<keyword evidence="2" id="KW-0732">Signal</keyword>
<evidence type="ECO:0000256" key="2">
    <source>
        <dbReference type="SAM" id="SignalP"/>
    </source>
</evidence>
<dbReference type="PANTHER" id="PTHR42928">
    <property type="entry name" value="TRICARBOXYLATE-BINDING PROTEIN"/>
    <property type="match status" value="1"/>
</dbReference>
<gene>
    <name evidence="3" type="ORF">HK414_17600</name>
</gene>
<dbReference type="Proteomes" id="UP000500826">
    <property type="component" value="Chromosome"/>
</dbReference>
<dbReference type="Gene3D" id="3.40.190.150">
    <property type="entry name" value="Bordetella uptake gene, domain 1"/>
    <property type="match status" value="1"/>
</dbReference>
<feature type="chain" id="PRO_5046995069" description="Tripartite tricarboxylate transporter substrate binding protein" evidence="2">
    <location>
        <begin position="25"/>
        <end position="61"/>
    </location>
</feature>